<dbReference type="Ensembl" id="ENSLAFT00000018293.2">
    <property type="protein sequence ID" value="ENSLAFP00000015326.2"/>
    <property type="gene ID" value="ENSLAFG00000018293.2"/>
</dbReference>
<proteinExistence type="inferred from homology"/>
<sequence length="440" mass="50089">MAVTTRLTWKAEKSLQKLLGHVSLSLLYKSSVHGSSIENMLQRCAYQGSTVTMIYTNNNTFGAFILGHYPNIEEESENPDSSFYFSFKKDNRIEVPTFLFNRAPKITDDSLSFYSCDRVLFCLVPNFKKILIDGPLRDKQFTTSKLHFDYLECEVFRVEQNKLTSLSGKLLISKFSRHREHLLAELRAYKPSTCLIPELRILMLGPVGSGKSTFINSVKSVFQGRVIRQAIVGSDITSITEQYRIYSIKDGKDGISLPFMLCDSMGLDEKEEAGLCMDDIPHILKGCIPDRYQFNPEKPITPSHSTFITSPSLKERIHCVVFVLDVNSVNNLSSKMVQKLKRAHKDVLHYGIAHVALLTKVANWDEILQDDFLNMNKSVTYKSQIMHVSKMLSIPISNILMVGNYASEYEVNHLKDVLILSMLRQMLRATDDFLDDLPLE</sequence>
<dbReference type="Gene3D" id="3.40.50.300">
    <property type="entry name" value="P-loop containing nucleotide triphosphate hydrolases"/>
    <property type="match status" value="1"/>
</dbReference>
<evidence type="ECO:0000256" key="1">
    <source>
        <dbReference type="ARBA" id="ARBA00004496"/>
    </source>
</evidence>
<protein>
    <recommendedName>
        <fullName evidence="4">Interferon-induced protein 44-like</fullName>
    </recommendedName>
</protein>
<dbReference type="InParanoid" id="G3TKH6"/>
<reference evidence="6" key="2">
    <citation type="submission" date="2025-08" db="UniProtKB">
        <authorList>
            <consortium name="Ensembl"/>
        </authorList>
    </citation>
    <scope>IDENTIFICATION</scope>
    <source>
        <strain evidence="6">Isolate ISIS603380</strain>
    </source>
</reference>
<evidence type="ECO:0000313" key="6">
    <source>
        <dbReference type="Ensembl" id="ENSLAFP00000015326.2"/>
    </source>
</evidence>
<dbReference type="STRING" id="9785.ENSLAFP00000015326"/>
<dbReference type="SUPFAM" id="SSF52540">
    <property type="entry name" value="P-loop containing nucleoside triphosphate hydrolases"/>
    <property type="match status" value="1"/>
</dbReference>
<dbReference type="InterPro" id="IPR027417">
    <property type="entry name" value="P-loop_NTPase"/>
</dbReference>
<evidence type="ECO:0000256" key="3">
    <source>
        <dbReference type="ARBA" id="ARBA00022490"/>
    </source>
</evidence>
<dbReference type="PANTHER" id="PTHR14241:SF2">
    <property type="entry name" value="INTERFERON-INDUCED PROTEIN 44-LIKE"/>
    <property type="match status" value="1"/>
</dbReference>
<comment type="similarity">
    <text evidence="2">Belongs to the IFI44 family.</text>
</comment>
<keyword evidence="7" id="KW-1185">Reference proteome</keyword>
<organism evidence="6 7">
    <name type="scientific">Loxodonta africana</name>
    <name type="common">African elephant</name>
    <dbReference type="NCBI Taxonomy" id="9785"/>
    <lineage>
        <taxon>Eukaryota</taxon>
        <taxon>Metazoa</taxon>
        <taxon>Chordata</taxon>
        <taxon>Craniata</taxon>
        <taxon>Vertebrata</taxon>
        <taxon>Euteleostomi</taxon>
        <taxon>Mammalia</taxon>
        <taxon>Eutheria</taxon>
        <taxon>Afrotheria</taxon>
        <taxon>Proboscidea</taxon>
        <taxon>Elephantidae</taxon>
        <taxon>Loxodonta</taxon>
    </lineage>
</organism>
<dbReference type="GO" id="GO:0051607">
    <property type="term" value="P:defense response to virus"/>
    <property type="evidence" value="ECO:0007669"/>
    <property type="project" value="Ensembl"/>
</dbReference>
<evidence type="ECO:0000256" key="4">
    <source>
        <dbReference type="ARBA" id="ARBA00071720"/>
    </source>
</evidence>
<evidence type="ECO:0000256" key="2">
    <source>
        <dbReference type="ARBA" id="ARBA00009243"/>
    </source>
</evidence>
<evidence type="ECO:0000313" key="7">
    <source>
        <dbReference type="Proteomes" id="UP000007646"/>
    </source>
</evidence>
<dbReference type="Pfam" id="PF07534">
    <property type="entry name" value="TLD"/>
    <property type="match status" value="1"/>
</dbReference>
<dbReference type="InterPro" id="IPR006571">
    <property type="entry name" value="TLDc_dom"/>
</dbReference>
<evidence type="ECO:0000259" key="5">
    <source>
        <dbReference type="PROSITE" id="PS51886"/>
    </source>
</evidence>
<dbReference type="GO" id="GO:0006955">
    <property type="term" value="P:immune response"/>
    <property type="evidence" value="ECO:0007669"/>
    <property type="project" value="TreeGrafter"/>
</dbReference>
<comment type="subcellular location">
    <subcellularLocation>
        <location evidence="1">Cytoplasm</location>
    </subcellularLocation>
</comment>
<dbReference type="OMA" id="TRLTWNE"/>
<dbReference type="Proteomes" id="UP000007646">
    <property type="component" value="Unassembled WGS sequence"/>
</dbReference>
<dbReference type="FunFam" id="3.40.50.300:FF:001534">
    <property type="entry name" value="Interferon induced protein 44 like"/>
    <property type="match status" value="1"/>
</dbReference>
<reference evidence="6 7" key="1">
    <citation type="submission" date="2009-06" db="EMBL/GenBank/DDBJ databases">
        <title>The Genome Sequence of Loxodonta africana (African elephant).</title>
        <authorList>
            <person name="Di Palma F."/>
            <person name="Heiman D."/>
            <person name="Young S."/>
            <person name="Johnson J."/>
            <person name="Lander E.S."/>
            <person name="Lindblad-Toh K."/>
        </authorList>
    </citation>
    <scope>NUCLEOTIDE SEQUENCE [LARGE SCALE GENOMIC DNA]</scope>
    <source>
        <strain evidence="6 7">Isolate ISIS603380</strain>
    </source>
</reference>
<dbReference type="AlphaFoldDB" id="G3TKH6"/>
<gene>
    <name evidence="6" type="primary">IFI44L</name>
</gene>
<dbReference type="HOGENOM" id="CLU_049888_3_0_1"/>
<dbReference type="eggNOG" id="ENOG502QQ57">
    <property type="taxonomic scope" value="Eukaryota"/>
</dbReference>
<accession>G3TKH6</accession>
<dbReference type="GO" id="GO:0005737">
    <property type="term" value="C:cytoplasm"/>
    <property type="evidence" value="ECO:0007669"/>
    <property type="project" value="UniProtKB-SubCell"/>
</dbReference>
<dbReference type="PROSITE" id="PS51886">
    <property type="entry name" value="TLDC"/>
    <property type="match status" value="1"/>
</dbReference>
<name>G3TKH6_LOXAF</name>
<feature type="domain" description="TLDc" evidence="5">
    <location>
        <begin position="1"/>
        <end position="159"/>
    </location>
</feature>
<dbReference type="PANTHER" id="PTHR14241">
    <property type="entry name" value="INTERFERON-INDUCED PROTEIN 44"/>
    <property type="match status" value="1"/>
</dbReference>
<keyword evidence="3" id="KW-0963">Cytoplasm</keyword>
<reference evidence="6" key="3">
    <citation type="submission" date="2025-09" db="UniProtKB">
        <authorList>
            <consortium name="Ensembl"/>
        </authorList>
    </citation>
    <scope>IDENTIFICATION</scope>
    <source>
        <strain evidence="6">Isolate ISIS603380</strain>
    </source>
</reference>
<dbReference type="GeneTree" id="ENSGT00940000163189"/>